<accession>A0A9X2AF05</accession>
<evidence type="ECO:0000313" key="2">
    <source>
        <dbReference type="Proteomes" id="UP001139263"/>
    </source>
</evidence>
<reference evidence="1" key="1">
    <citation type="submission" date="2022-03" db="EMBL/GenBank/DDBJ databases">
        <title>Draft Genome Sequence of Firmicute Strain S0AB, a Heterotrophic Iron/Sulfur-Oxidizing Extreme Acidophile.</title>
        <authorList>
            <person name="Vergara E."/>
            <person name="Pakostova E."/>
            <person name="Johnson D.B."/>
            <person name="Holmes D.S."/>
        </authorList>
    </citation>
    <scope>NUCLEOTIDE SEQUENCE</scope>
    <source>
        <strain evidence="1">S0AB</strain>
    </source>
</reference>
<dbReference type="EMBL" id="JALBUF010000007">
    <property type="protein sequence ID" value="MCI0183912.1"/>
    <property type="molecule type" value="Genomic_DNA"/>
</dbReference>
<dbReference type="SUPFAM" id="SSF89442">
    <property type="entry name" value="Hypothetical protein YojF"/>
    <property type="match status" value="1"/>
</dbReference>
<dbReference type="Pfam" id="PF08830">
    <property type="entry name" value="DUF1806"/>
    <property type="match status" value="1"/>
</dbReference>
<dbReference type="Proteomes" id="UP001139263">
    <property type="component" value="Unassembled WGS sequence"/>
</dbReference>
<sequence>MNQVIQNIDPAELQEALTRWGGQLVYVHLEVNPGAYWRNGKAVLDAAFVRGSGTFRVFLQLDGEQGLIQVDQLTHMQLTDDQVICIGYDQQSRLSRTLEVSLTPFKM</sequence>
<dbReference type="Gene3D" id="2.70.180.10">
    <property type="entry name" value="Hypothetical protein YojF"/>
    <property type="match status" value="1"/>
</dbReference>
<evidence type="ECO:0000313" key="1">
    <source>
        <dbReference type="EMBL" id="MCI0183912.1"/>
    </source>
</evidence>
<keyword evidence="2" id="KW-1185">Reference proteome</keyword>
<dbReference type="InterPro" id="IPR036492">
    <property type="entry name" value="YojF_sf"/>
</dbReference>
<protein>
    <submittedName>
        <fullName evidence="1">Uncharacterized protein</fullName>
    </submittedName>
</protein>
<organism evidence="1 2">
    <name type="scientific">Sulfoacidibacillus ferrooxidans</name>
    <dbReference type="NCBI Taxonomy" id="2005001"/>
    <lineage>
        <taxon>Bacteria</taxon>
        <taxon>Bacillati</taxon>
        <taxon>Bacillota</taxon>
        <taxon>Bacilli</taxon>
        <taxon>Bacillales</taxon>
        <taxon>Alicyclobacillaceae</taxon>
        <taxon>Sulfoacidibacillus</taxon>
    </lineage>
</organism>
<dbReference type="AlphaFoldDB" id="A0A9X2AF05"/>
<name>A0A9X2AF05_9BACL</name>
<comment type="caution">
    <text evidence="1">The sequence shown here is derived from an EMBL/GenBank/DDBJ whole genome shotgun (WGS) entry which is preliminary data.</text>
</comment>
<dbReference type="InterPro" id="IPR014934">
    <property type="entry name" value="DUF1806"/>
</dbReference>
<gene>
    <name evidence="1" type="ORF">MM817_02204</name>
</gene>
<proteinExistence type="predicted"/>